<evidence type="ECO:0000256" key="6">
    <source>
        <dbReference type="ARBA" id="ARBA00022753"/>
    </source>
</evidence>
<dbReference type="PANTHER" id="PTHR16514:SF3">
    <property type="entry name" value="LOW-DENSITY LIPOPROTEIN RECEPTOR CLASS A DOMAIN-CONTAINING PROTEIN 4-LIKE ISOFORM X1"/>
    <property type="match status" value="1"/>
</dbReference>
<evidence type="ECO:0000256" key="9">
    <source>
        <dbReference type="SAM" id="MobiDB-lite"/>
    </source>
</evidence>
<evidence type="ECO:0000256" key="4">
    <source>
        <dbReference type="ARBA" id="ARBA00022692"/>
    </source>
</evidence>
<reference evidence="10" key="1">
    <citation type="submission" date="2022-01" db="EMBL/GenBank/DDBJ databases">
        <authorList>
            <person name="King R."/>
        </authorList>
    </citation>
    <scope>NUCLEOTIDE SEQUENCE</scope>
</reference>
<keyword evidence="8" id="KW-0472">Membrane</keyword>
<dbReference type="OrthoDB" id="10038550at2759"/>
<dbReference type="AlphaFoldDB" id="A0A9P0MP85"/>
<dbReference type="GO" id="GO:0031901">
    <property type="term" value="C:early endosome membrane"/>
    <property type="evidence" value="ECO:0007669"/>
    <property type="project" value="UniProtKB-SubCell"/>
</dbReference>
<evidence type="ECO:0000256" key="5">
    <source>
        <dbReference type="ARBA" id="ARBA00022700"/>
    </source>
</evidence>
<evidence type="ECO:0000313" key="11">
    <source>
        <dbReference type="Proteomes" id="UP001152798"/>
    </source>
</evidence>
<dbReference type="InterPro" id="IPR043445">
    <property type="entry name" value="TMEPAI/LRAD4"/>
</dbReference>
<evidence type="ECO:0000256" key="7">
    <source>
        <dbReference type="ARBA" id="ARBA00022989"/>
    </source>
</evidence>
<gene>
    <name evidence="10" type="ORF">NEZAVI_LOCUS7448</name>
</gene>
<evidence type="ECO:0000256" key="8">
    <source>
        <dbReference type="ARBA" id="ARBA00023136"/>
    </source>
</evidence>
<dbReference type="GO" id="GO:0009968">
    <property type="term" value="P:negative regulation of signal transduction"/>
    <property type="evidence" value="ECO:0007669"/>
    <property type="project" value="UniProtKB-KW"/>
</dbReference>
<keyword evidence="7" id="KW-1133">Transmembrane helix</keyword>
<feature type="compositionally biased region" description="Gly residues" evidence="9">
    <location>
        <begin position="1"/>
        <end position="11"/>
    </location>
</feature>
<dbReference type="EMBL" id="OV725080">
    <property type="protein sequence ID" value="CAH1397662.1"/>
    <property type="molecule type" value="Genomic_DNA"/>
</dbReference>
<organism evidence="10 11">
    <name type="scientific">Nezara viridula</name>
    <name type="common">Southern green stink bug</name>
    <name type="synonym">Cimex viridulus</name>
    <dbReference type="NCBI Taxonomy" id="85310"/>
    <lineage>
        <taxon>Eukaryota</taxon>
        <taxon>Metazoa</taxon>
        <taxon>Ecdysozoa</taxon>
        <taxon>Arthropoda</taxon>
        <taxon>Hexapoda</taxon>
        <taxon>Insecta</taxon>
        <taxon>Pterygota</taxon>
        <taxon>Neoptera</taxon>
        <taxon>Paraneoptera</taxon>
        <taxon>Hemiptera</taxon>
        <taxon>Heteroptera</taxon>
        <taxon>Panheteroptera</taxon>
        <taxon>Pentatomomorpha</taxon>
        <taxon>Pentatomoidea</taxon>
        <taxon>Pentatomidae</taxon>
        <taxon>Pentatominae</taxon>
        <taxon>Nezara</taxon>
    </lineage>
</organism>
<evidence type="ECO:0000256" key="2">
    <source>
        <dbReference type="ARBA" id="ARBA00004190"/>
    </source>
</evidence>
<evidence type="ECO:0000256" key="1">
    <source>
        <dbReference type="ARBA" id="ARBA00004146"/>
    </source>
</evidence>
<name>A0A9P0MP85_NEZVI</name>
<evidence type="ECO:0000256" key="3">
    <source>
        <dbReference type="ARBA" id="ARBA00009908"/>
    </source>
</evidence>
<dbReference type="GO" id="GO:0070412">
    <property type="term" value="F:R-SMAD binding"/>
    <property type="evidence" value="ECO:0007669"/>
    <property type="project" value="InterPro"/>
</dbReference>
<dbReference type="GO" id="GO:0000139">
    <property type="term" value="C:Golgi membrane"/>
    <property type="evidence" value="ECO:0007669"/>
    <property type="project" value="TreeGrafter"/>
</dbReference>
<evidence type="ECO:0000313" key="10">
    <source>
        <dbReference type="EMBL" id="CAH1397662.1"/>
    </source>
</evidence>
<comment type="subcellular location">
    <subcellularLocation>
        <location evidence="1">Early endosome membrane</location>
    </subcellularLocation>
    <subcellularLocation>
        <location evidence="2">Endosome membrane</location>
        <topology evidence="2">Single-pass membrane protein</topology>
    </subcellularLocation>
</comment>
<dbReference type="Proteomes" id="UP001152798">
    <property type="component" value="Chromosome 4"/>
</dbReference>
<feature type="region of interest" description="Disordered" evidence="9">
    <location>
        <begin position="1"/>
        <end position="43"/>
    </location>
</feature>
<comment type="similarity">
    <text evidence="3">Belongs to the PMEPA1 family.</text>
</comment>
<keyword evidence="5" id="KW-0734">Signal transduction inhibitor</keyword>
<feature type="compositionally biased region" description="Polar residues" evidence="9">
    <location>
        <begin position="103"/>
        <end position="114"/>
    </location>
</feature>
<sequence length="148" mass="15719">MLAVPGGGGLGAERDRQVRLHSVSTDLELGLPPSIPLPDGEELPYGSSARIHIRDSQQESEIYQKCIRAPPNRTVLEGESPPPYRSASAGALSPPPHDWAVIRSNSVSNRSPPTVQVPAGKRLSALTMVPCLTAPTPAKPKPRSPPLL</sequence>
<accession>A0A9P0MP85</accession>
<keyword evidence="4" id="KW-0812">Transmembrane</keyword>
<keyword evidence="11" id="KW-1185">Reference proteome</keyword>
<dbReference type="PANTHER" id="PTHR16514">
    <property type="entry name" value="LOW DENSITY LIPOPROTEIN RECEPTOR CLASS A DOMAIN-CONTAINING 4A"/>
    <property type="match status" value="1"/>
</dbReference>
<feature type="region of interest" description="Disordered" evidence="9">
    <location>
        <begin position="70"/>
        <end position="121"/>
    </location>
</feature>
<protein>
    <submittedName>
        <fullName evidence="10">Uncharacterized protein</fullName>
    </submittedName>
</protein>
<keyword evidence="6" id="KW-0967">Endosome</keyword>
<proteinExistence type="inferred from homology"/>